<dbReference type="STRING" id="1317117.ATO7_14628"/>
<dbReference type="SMART" id="SM00382">
    <property type="entry name" value="AAA"/>
    <property type="match status" value="1"/>
</dbReference>
<organism evidence="5 6">
    <name type="scientific">Oceanococcus atlanticus</name>
    <dbReference type="NCBI Taxonomy" id="1317117"/>
    <lineage>
        <taxon>Bacteria</taxon>
        <taxon>Pseudomonadati</taxon>
        <taxon>Pseudomonadota</taxon>
        <taxon>Gammaproteobacteria</taxon>
        <taxon>Chromatiales</taxon>
        <taxon>Oceanococcaceae</taxon>
        <taxon>Oceanococcus</taxon>
    </lineage>
</organism>
<dbReference type="PROSITE" id="PS00211">
    <property type="entry name" value="ABC_TRANSPORTER_1"/>
    <property type="match status" value="1"/>
</dbReference>
<dbReference type="Pfam" id="PF00005">
    <property type="entry name" value="ABC_tran"/>
    <property type="match status" value="1"/>
</dbReference>
<dbReference type="GO" id="GO:0005524">
    <property type="term" value="F:ATP binding"/>
    <property type="evidence" value="ECO:0007669"/>
    <property type="project" value="UniProtKB-KW"/>
</dbReference>
<evidence type="ECO:0000256" key="1">
    <source>
        <dbReference type="ARBA" id="ARBA00022448"/>
    </source>
</evidence>
<evidence type="ECO:0000259" key="4">
    <source>
        <dbReference type="PROSITE" id="PS50893"/>
    </source>
</evidence>
<dbReference type="InterPro" id="IPR027417">
    <property type="entry name" value="P-loop_NTPase"/>
</dbReference>
<dbReference type="PANTHER" id="PTHR42711">
    <property type="entry name" value="ABC TRANSPORTER ATP-BINDING PROTEIN"/>
    <property type="match status" value="1"/>
</dbReference>
<dbReference type="PROSITE" id="PS50893">
    <property type="entry name" value="ABC_TRANSPORTER_2"/>
    <property type="match status" value="1"/>
</dbReference>
<dbReference type="InterPro" id="IPR003439">
    <property type="entry name" value="ABC_transporter-like_ATP-bd"/>
</dbReference>
<gene>
    <name evidence="5" type="ORF">ATO7_14628</name>
</gene>
<feature type="domain" description="ABC transporter" evidence="4">
    <location>
        <begin position="5"/>
        <end position="235"/>
    </location>
</feature>
<keyword evidence="2" id="KW-0547">Nucleotide-binding</keyword>
<evidence type="ECO:0000256" key="3">
    <source>
        <dbReference type="ARBA" id="ARBA00022840"/>
    </source>
</evidence>
<evidence type="ECO:0000256" key="2">
    <source>
        <dbReference type="ARBA" id="ARBA00022741"/>
    </source>
</evidence>
<sequence>MTAAIDIDAVSKRYGSLQALGGVSFEIPAGSFFGLLGPNGAGKSTLISIIAGLVRKDAGAVRVMGHDTVSAYRQARQNLGVVPQELVYDPFFTIEEMLHIQAGYFGQRGADVQGWINELLRALDLEGKRDAKLRALSGGMKRRVLIAQALVHKPPVVILDEPTAGVDVELRRALWHFTRRLHNEGHTIVLTTHYLEEAEALCDRIAILDHGQVRALEDKSTMLGRHPYRFVRIKTSGQGQLSGPLEALVSSHGEAGSGDIEFRLHKDKDRIGDVLDGVREAGFRLEDIRMREPSLEDVFVEMTGGEA</sequence>
<evidence type="ECO:0000313" key="6">
    <source>
        <dbReference type="Proteomes" id="UP000192342"/>
    </source>
</evidence>
<evidence type="ECO:0000313" key="5">
    <source>
        <dbReference type="EMBL" id="ORE85466.1"/>
    </source>
</evidence>
<keyword evidence="6" id="KW-1185">Reference proteome</keyword>
<keyword evidence="3" id="KW-0067">ATP-binding</keyword>
<proteinExistence type="predicted"/>
<accession>A0A1Y1SAP8</accession>
<dbReference type="CDD" id="cd03230">
    <property type="entry name" value="ABC_DR_subfamily_A"/>
    <property type="match status" value="1"/>
</dbReference>
<keyword evidence="1" id="KW-0813">Transport</keyword>
<name>A0A1Y1SAP8_9GAMM</name>
<dbReference type="Proteomes" id="UP000192342">
    <property type="component" value="Unassembled WGS sequence"/>
</dbReference>
<dbReference type="InterPro" id="IPR003593">
    <property type="entry name" value="AAA+_ATPase"/>
</dbReference>
<protein>
    <submittedName>
        <fullName evidence="5">Multidrug ABC transporter ATPase</fullName>
    </submittedName>
</protein>
<dbReference type="SUPFAM" id="SSF52540">
    <property type="entry name" value="P-loop containing nucleoside triphosphate hydrolases"/>
    <property type="match status" value="1"/>
</dbReference>
<dbReference type="Gene3D" id="3.40.50.300">
    <property type="entry name" value="P-loop containing nucleotide triphosphate hydrolases"/>
    <property type="match status" value="1"/>
</dbReference>
<dbReference type="InterPro" id="IPR017871">
    <property type="entry name" value="ABC_transporter-like_CS"/>
</dbReference>
<dbReference type="EMBL" id="AQQV01000004">
    <property type="protein sequence ID" value="ORE85466.1"/>
    <property type="molecule type" value="Genomic_DNA"/>
</dbReference>
<dbReference type="PANTHER" id="PTHR42711:SF10">
    <property type="entry name" value="ABC TRANSPORTER ATP-BINDING PROTEIN"/>
    <property type="match status" value="1"/>
</dbReference>
<reference evidence="5 6" key="1">
    <citation type="submission" date="2013-04" db="EMBL/GenBank/DDBJ databases">
        <title>Oceanococcus atlanticus 22II-S10r2 Genome Sequencing.</title>
        <authorList>
            <person name="Lai Q."/>
            <person name="Li G."/>
            <person name="Shao Z."/>
        </authorList>
    </citation>
    <scope>NUCLEOTIDE SEQUENCE [LARGE SCALE GENOMIC DNA]</scope>
    <source>
        <strain evidence="5 6">22II-S10r2</strain>
    </source>
</reference>
<dbReference type="AlphaFoldDB" id="A0A1Y1SAP8"/>
<dbReference type="OrthoDB" id="9781337at2"/>
<comment type="caution">
    <text evidence="5">The sequence shown here is derived from an EMBL/GenBank/DDBJ whole genome shotgun (WGS) entry which is preliminary data.</text>
</comment>
<dbReference type="GO" id="GO:0016887">
    <property type="term" value="F:ATP hydrolysis activity"/>
    <property type="evidence" value="ECO:0007669"/>
    <property type="project" value="InterPro"/>
</dbReference>
<dbReference type="InterPro" id="IPR050763">
    <property type="entry name" value="ABC_transporter_ATP-binding"/>
</dbReference>
<dbReference type="RefSeq" id="WP_083563075.1">
    <property type="nucleotide sequence ID" value="NZ_AQQV01000004.1"/>
</dbReference>